<dbReference type="EMBL" id="KT380883">
    <property type="protein sequence ID" value="AMX22099.1"/>
    <property type="molecule type" value="Genomic_DNA"/>
</dbReference>
<dbReference type="Gene3D" id="3.10.28.10">
    <property type="entry name" value="Homing endonucleases"/>
    <property type="match status" value="2"/>
</dbReference>
<dbReference type="AlphaFoldDB" id="A0A191MWW7"/>
<dbReference type="SUPFAM" id="SSF55608">
    <property type="entry name" value="Homing endonucleases"/>
    <property type="match status" value="2"/>
</dbReference>
<protein>
    <submittedName>
        <fullName evidence="2">LAGLIDADG endonuclease</fullName>
    </submittedName>
</protein>
<reference evidence="2" key="1">
    <citation type="journal article" date="2016" name="PLoS ONE">
        <title>Intron Derived Size Polymorphism in the Mitochondrial Genomes of Closely Related Chrysoporthe Species.</title>
        <authorList>
            <person name="Kanzi A.M."/>
            <person name="Wingfield B.D."/>
            <person name="Steenkamp E.T."/>
            <person name="Naidoo S."/>
            <person name="van der Merwe N.A."/>
        </authorList>
    </citation>
    <scope>NUCLEOTIDE SEQUENCE</scope>
</reference>
<dbReference type="InterPro" id="IPR004860">
    <property type="entry name" value="LAGLIDADG_dom"/>
</dbReference>
<evidence type="ECO:0000259" key="1">
    <source>
        <dbReference type="Pfam" id="PF00961"/>
    </source>
</evidence>
<dbReference type="PANTHER" id="PTHR36181:SF2">
    <property type="entry name" value="INTRON-ENCODED ENDONUCLEASE AI3-RELATED"/>
    <property type="match status" value="1"/>
</dbReference>
<dbReference type="Pfam" id="PF00961">
    <property type="entry name" value="LAGLIDADG_1"/>
    <property type="match status" value="2"/>
</dbReference>
<evidence type="ECO:0000313" key="2">
    <source>
        <dbReference type="EMBL" id="AMX22099.1"/>
    </source>
</evidence>
<dbReference type="GO" id="GO:0005739">
    <property type="term" value="C:mitochondrion"/>
    <property type="evidence" value="ECO:0007669"/>
    <property type="project" value="UniProtKB-ARBA"/>
</dbReference>
<proteinExistence type="predicted"/>
<name>A0A191MWW7_9PEZI</name>
<dbReference type="InterPro" id="IPR027434">
    <property type="entry name" value="Homing_endonucl"/>
</dbReference>
<sequence>FFVGILGYAKDTEAVLVLIQLYKNLVISSGRLRVELALMEIKLFNYSLISLSAATSPKTYVLNSLKDSRNKILKHTTCFGYVASNQYLSSLKRRGNLELVPQIRSYSVFSDVNLKSSKHSEEASSNFLEWFAGFTDAEGCFIIYPRLNKDRLTISRFSFMFKIALHKDDEKVLRYISAKLSVGGVRLYKDECIFSVTDKKGILLLISIFDKYNLNTSKYLDYLDFKEAFFHYINRENNLDDNAVIAKVKTKILELKSNMNTSRVNFDRPENSKIVITKFWLLGFIEGDGSFFLRRDNITPTFSVENTGVQLPVLLNIKEYLESSLDFDRYSLYKIINSSIILITTVKARSVNGKSSCFLTINNINVLYKYLIPFFSDAEFLTKKGKDFQDFKIICKAVYEGAHRNEDIKYLILKLSNTMNNFRLSTYKEVVQLLNPDEMTKLITAPATIERLIDGRVRDNVTKKFLSRQVSCVYEIFKEDGEVVLAVSLSEAASIVGLYPDTLSKYLDIEILNSEDAFVEIKNSKIRRVGVFYKTVK</sequence>
<accession>A0A191MWW7</accession>
<keyword evidence="2" id="KW-0378">Hydrolase</keyword>
<dbReference type="InterPro" id="IPR051289">
    <property type="entry name" value="LAGLIDADG_Endonuclease"/>
</dbReference>
<dbReference type="GO" id="GO:0004519">
    <property type="term" value="F:endonuclease activity"/>
    <property type="evidence" value="ECO:0007669"/>
    <property type="project" value="UniProtKB-KW"/>
</dbReference>
<organism evidence="2">
    <name type="scientific">Chrysoporthe austroafricana</name>
    <dbReference type="NCBI Taxonomy" id="354353"/>
    <lineage>
        <taxon>Eukaryota</taxon>
        <taxon>Fungi</taxon>
        <taxon>Dikarya</taxon>
        <taxon>Ascomycota</taxon>
        <taxon>Pezizomycotina</taxon>
        <taxon>Sordariomycetes</taxon>
        <taxon>Sordariomycetidae</taxon>
        <taxon>Diaporthales</taxon>
        <taxon>Cryphonectriaceae</taxon>
        <taxon>Cryphonectria-Endothia species complex</taxon>
        <taxon>Chrysoporthe</taxon>
    </lineage>
</organism>
<keyword evidence="2" id="KW-0255">Endonuclease</keyword>
<dbReference type="GeneID" id="31078141"/>
<feature type="domain" description="Homing endonuclease LAGLIDADG" evidence="1">
    <location>
        <begin position="132"/>
        <end position="228"/>
    </location>
</feature>
<dbReference type="PANTHER" id="PTHR36181">
    <property type="entry name" value="INTRON-ENCODED ENDONUCLEASE AI3-RELATED"/>
    <property type="match status" value="1"/>
</dbReference>
<feature type="non-terminal residue" evidence="2">
    <location>
        <position position="1"/>
    </location>
</feature>
<feature type="domain" description="Homing endonuclease LAGLIDADG" evidence="1">
    <location>
        <begin position="281"/>
        <end position="395"/>
    </location>
</feature>
<keyword evidence="2" id="KW-0496">Mitochondrion</keyword>
<keyword evidence="2" id="KW-0540">Nuclease</keyword>
<dbReference type="RefSeq" id="YP_009262024.1">
    <property type="nucleotide sequence ID" value="NC_030522.1"/>
</dbReference>
<gene>
    <name evidence="2" type="primary">orf537</name>
</gene>
<geneLocation type="mitochondrion" evidence="2"/>